<reference evidence="4" key="1">
    <citation type="journal article" date="2019" name="Int. J. Syst. Evol. Microbiol.">
        <title>The Global Catalogue of Microorganisms (GCM) 10K type strain sequencing project: providing services to taxonomists for standard genome sequencing and annotation.</title>
        <authorList>
            <consortium name="The Broad Institute Genomics Platform"/>
            <consortium name="The Broad Institute Genome Sequencing Center for Infectious Disease"/>
            <person name="Wu L."/>
            <person name="Ma J."/>
        </authorList>
    </citation>
    <scope>NUCLEOTIDE SEQUENCE [LARGE SCALE GENOMIC DNA]</scope>
    <source>
        <strain evidence="4">JCM 13378</strain>
    </source>
</reference>
<gene>
    <name evidence="3" type="ORF">GCM10009092_01360</name>
</gene>
<feature type="domain" description="Choice-of-anchor A" evidence="2">
    <location>
        <begin position="23"/>
        <end position="311"/>
    </location>
</feature>
<dbReference type="InterPro" id="IPR026588">
    <property type="entry name" value="Choice_anch_A"/>
</dbReference>
<sequence length="357" mass="37916">MKWLSAAVTLLFSLPVLAGPIDFGQASDYNVFVKQNFKVNTSDTQGRVAVGGDVIVNGGYDIGFKIDAFGMGSGPSLVVGGNVRKSGGGHLNVYEDGVHQSPHSGKLVYAGTVSGSNIEATLVKVDKSQLPVDFDSAFAHLKQLSQELANRTASAATEREHSALNFNPVTTPSDNVYVFNVTQEQINATTDWFVNGVAENATVIFNISNPNGIAGRDWNGCPAGDSGCVQLSQHKVYINGKATSNYFQEHNLDGRLPSQVLYNFAGASKVNIATDVFASILAPDAAIKTGWSPVWGQVIGKSWEGNGQINYDPFEPVGSTPPPNPISEPSLAMLFALLAGLLLWRRSTPVSCQPALA</sequence>
<organism evidence="3 4">
    <name type="scientific">Bowmanella denitrificans</name>
    <dbReference type="NCBI Taxonomy" id="366582"/>
    <lineage>
        <taxon>Bacteria</taxon>
        <taxon>Pseudomonadati</taxon>
        <taxon>Pseudomonadota</taxon>
        <taxon>Gammaproteobacteria</taxon>
        <taxon>Alteromonadales</taxon>
        <taxon>Alteromonadaceae</taxon>
        <taxon>Bowmanella</taxon>
    </lineage>
</organism>
<comment type="caution">
    <text evidence="3">The sequence shown here is derived from an EMBL/GenBank/DDBJ whole genome shotgun (WGS) entry which is preliminary data.</text>
</comment>
<evidence type="ECO:0000313" key="4">
    <source>
        <dbReference type="Proteomes" id="UP001501757"/>
    </source>
</evidence>
<dbReference type="EMBL" id="BAAAEI010000001">
    <property type="protein sequence ID" value="GAA0340590.1"/>
    <property type="molecule type" value="Genomic_DNA"/>
</dbReference>
<keyword evidence="4" id="KW-1185">Reference proteome</keyword>
<dbReference type="Pfam" id="PF20597">
    <property type="entry name" value="pAdhesive_15"/>
    <property type="match status" value="1"/>
</dbReference>
<proteinExistence type="predicted"/>
<dbReference type="Proteomes" id="UP001501757">
    <property type="component" value="Unassembled WGS sequence"/>
</dbReference>
<evidence type="ECO:0000259" key="2">
    <source>
        <dbReference type="Pfam" id="PF20597"/>
    </source>
</evidence>
<evidence type="ECO:0000313" key="3">
    <source>
        <dbReference type="EMBL" id="GAA0340590.1"/>
    </source>
</evidence>
<protein>
    <recommendedName>
        <fullName evidence="2">Choice-of-anchor A domain-containing protein</fullName>
    </recommendedName>
</protein>
<dbReference type="NCBIfam" id="TIGR04215">
    <property type="entry name" value="choice_anch_A"/>
    <property type="match status" value="1"/>
</dbReference>
<dbReference type="RefSeq" id="WP_343840487.1">
    <property type="nucleotide sequence ID" value="NZ_BAAAEI010000001.1"/>
</dbReference>
<feature type="chain" id="PRO_5046573395" description="Choice-of-anchor A domain-containing protein" evidence="1">
    <location>
        <begin position="19"/>
        <end position="357"/>
    </location>
</feature>
<accession>A0ABP3GC37</accession>
<feature type="signal peptide" evidence="1">
    <location>
        <begin position="1"/>
        <end position="18"/>
    </location>
</feature>
<name>A0ABP3GC37_9ALTE</name>
<evidence type="ECO:0000256" key="1">
    <source>
        <dbReference type="SAM" id="SignalP"/>
    </source>
</evidence>
<keyword evidence="1" id="KW-0732">Signal</keyword>